<feature type="signal peptide" evidence="1">
    <location>
        <begin position="1"/>
        <end position="21"/>
    </location>
</feature>
<dbReference type="EMBL" id="JASJOS010000033">
    <property type="protein sequence ID" value="MDJ1486297.1"/>
    <property type="molecule type" value="Genomic_DNA"/>
</dbReference>
<feature type="chain" id="PRO_5042068526" description="DUF4252 domain-containing protein" evidence="1">
    <location>
        <begin position="22"/>
        <end position="158"/>
    </location>
</feature>
<gene>
    <name evidence="2" type="ORF">QNI16_37805</name>
</gene>
<sequence length="158" mass="18622">MRKYTFIVWVIALLLSFYTQAQTLDQNRTKIAQKFVKDLFSESVSDKQIAGKYMYFHSPSTMTRDTMFRNMVEVIREQKGPSFTQLNEKYKIVPYKEASGYEEVEQFNNSDAEDDVYVVTSGKKAYLYIHFDKEQKERVISFITIKKGRNEPSIFFAL</sequence>
<evidence type="ECO:0000313" key="3">
    <source>
        <dbReference type="Proteomes" id="UP001241110"/>
    </source>
</evidence>
<name>A0AAE3QVL3_9BACT</name>
<dbReference type="AlphaFoldDB" id="A0AAE3QVL3"/>
<evidence type="ECO:0008006" key="4">
    <source>
        <dbReference type="Google" id="ProtNLM"/>
    </source>
</evidence>
<reference evidence="2" key="1">
    <citation type="submission" date="2023-05" db="EMBL/GenBank/DDBJ databases">
        <authorList>
            <person name="Zhang X."/>
        </authorList>
    </citation>
    <scope>NUCLEOTIDE SEQUENCE</scope>
    <source>
        <strain evidence="2">YF14B1</strain>
    </source>
</reference>
<accession>A0AAE3QVL3</accession>
<comment type="caution">
    <text evidence="2">The sequence shown here is derived from an EMBL/GenBank/DDBJ whole genome shotgun (WGS) entry which is preliminary data.</text>
</comment>
<dbReference type="RefSeq" id="WP_313989776.1">
    <property type="nucleotide sequence ID" value="NZ_JASJOS010000033.1"/>
</dbReference>
<evidence type="ECO:0000256" key="1">
    <source>
        <dbReference type="SAM" id="SignalP"/>
    </source>
</evidence>
<keyword evidence="1" id="KW-0732">Signal</keyword>
<protein>
    <recommendedName>
        <fullName evidence="4">DUF4252 domain-containing protein</fullName>
    </recommendedName>
</protein>
<dbReference type="Proteomes" id="UP001241110">
    <property type="component" value="Unassembled WGS sequence"/>
</dbReference>
<organism evidence="2 3">
    <name type="scientific">Xanthocytophaga flava</name>
    <dbReference type="NCBI Taxonomy" id="3048013"/>
    <lineage>
        <taxon>Bacteria</taxon>
        <taxon>Pseudomonadati</taxon>
        <taxon>Bacteroidota</taxon>
        <taxon>Cytophagia</taxon>
        <taxon>Cytophagales</taxon>
        <taxon>Rhodocytophagaceae</taxon>
        <taxon>Xanthocytophaga</taxon>
    </lineage>
</organism>
<proteinExistence type="predicted"/>
<evidence type="ECO:0000313" key="2">
    <source>
        <dbReference type="EMBL" id="MDJ1486297.1"/>
    </source>
</evidence>